<proteinExistence type="inferred from homology"/>
<dbReference type="EMBL" id="JAMQON010000001">
    <property type="protein sequence ID" value="MDS0258300.1"/>
    <property type="molecule type" value="Genomic_DNA"/>
</dbReference>
<gene>
    <name evidence="3 6" type="primary">coaBC</name>
    <name evidence="6" type="ORF">NDI56_02615</name>
</gene>
<dbReference type="InterPro" id="IPR005252">
    <property type="entry name" value="CoaBC"/>
</dbReference>
<dbReference type="Pfam" id="PF02441">
    <property type="entry name" value="Flavoprotein"/>
    <property type="match status" value="1"/>
</dbReference>
<dbReference type="HAMAP" id="MF_02225">
    <property type="entry name" value="CoaBC"/>
    <property type="match status" value="1"/>
</dbReference>
<keyword evidence="3" id="KW-0460">Magnesium</keyword>
<accession>A0ABU2F7Q8</accession>
<evidence type="ECO:0000256" key="3">
    <source>
        <dbReference type="HAMAP-Rule" id="MF_02225"/>
    </source>
</evidence>
<keyword evidence="2 3" id="KW-0456">Lyase</keyword>
<keyword evidence="3" id="KW-0288">FMN</keyword>
<comment type="catalytic activity">
    <reaction evidence="3">
        <text>(R)-4'-phosphopantothenate + L-cysteine + CTP = N-[(R)-4-phosphopantothenoyl]-L-cysteine + CMP + diphosphate + H(+)</text>
        <dbReference type="Rhea" id="RHEA:19397"/>
        <dbReference type="ChEBI" id="CHEBI:10986"/>
        <dbReference type="ChEBI" id="CHEBI:15378"/>
        <dbReference type="ChEBI" id="CHEBI:33019"/>
        <dbReference type="ChEBI" id="CHEBI:35235"/>
        <dbReference type="ChEBI" id="CHEBI:37563"/>
        <dbReference type="ChEBI" id="CHEBI:59458"/>
        <dbReference type="ChEBI" id="CHEBI:60377"/>
        <dbReference type="EC" id="6.3.2.5"/>
    </reaction>
</comment>
<keyword evidence="3" id="KW-0511">Multifunctional enzyme</keyword>
<dbReference type="InterPro" id="IPR035929">
    <property type="entry name" value="CoaB-like_sf"/>
</dbReference>
<sequence length="392" mass="40543">MLEGVNVVLGVSGSIAAVKTVELAHELRRRGATVRAVMTDSATGIVHPWAVEFATENDVVTELTGRVEHVELCGVDGWGDVLLLAPATANTVGKVAAAVDDTPVTTTATTALGAGVPVVVAPAMHEPMYDHPGVLDALSRVESWGVDFVDPRIEEGKAKIATEDAIVTAVARAAGERPLGGRHVVVTAGATTESVDPVRTLSNRASGRTGRAVARACHVLGAEVTLVHDGPAVPYAAVEPVESAAEMTAAVADIADEADALVSAAAISDYTVSAADEKIRSGQSGLTLELEPTPKLIDTVRADHPDLPIVGFKVESAGDDEALCARARELRDRVDLAFVVANDASVMGATRTRALLVEAADYREYTGDKQGLGLAVAEKLAAKLGEQSSATD</sequence>
<evidence type="ECO:0000256" key="2">
    <source>
        <dbReference type="ARBA" id="ARBA00023239"/>
    </source>
</evidence>
<evidence type="ECO:0000259" key="5">
    <source>
        <dbReference type="Pfam" id="PF04127"/>
    </source>
</evidence>
<dbReference type="GO" id="GO:0004632">
    <property type="term" value="F:phosphopantothenate--cysteine ligase activity"/>
    <property type="evidence" value="ECO:0007669"/>
    <property type="project" value="UniProtKB-EC"/>
</dbReference>
<dbReference type="GO" id="GO:0004633">
    <property type="term" value="F:phosphopantothenoylcysteine decarboxylase activity"/>
    <property type="evidence" value="ECO:0007669"/>
    <property type="project" value="UniProtKB-EC"/>
</dbReference>
<dbReference type="SUPFAM" id="SSF102645">
    <property type="entry name" value="CoaB-like"/>
    <property type="match status" value="1"/>
</dbReference>
<keyword evidence="1 3" id="KW-0210">Decarboxylase</keyword>
<comment type="similarity">
    <text evidence="3">In the N-terminal section; belongs to the HFCD (homo-oligomeric flavin containing Cys decarboxylase) superfamily.</text>
</comment>
<dbReference type="Gene3D" id="3.40.50.1950">
    <property type="entry name" value="Flavin prenyltransferase-like"/>
    <property type="match status" value="1"/>
</dbReference>
<dbReference type="InterPro" id="IPR003382">
    <property type="entry name" value="Flavoprotein"/>
</dbReference>
<evidence type="ECO:0000313" key="6">
    <source>
        <dbReference type="EMBL" id="MDS0258300.1"/>
    </source>
</evidence>
<evidence type="ECO:0000256" key="1">
    <source>
        <dbReference type="ARBA" id="ARBA00022793"/>
    </source>
</evidence>
<evidence type="ECO:0000259" key="4">
    <source>
        <dbReference type="Pfam" id="PF02441"/>
    </source>
</evidence>
<reference evidence="6 7" key="1">
    <citation type="submission" date="2022-06" db="EMBL/GenBank/DDBJ databases">
        <title>Haloarcula sp. a new haloarchaeum isolate from saline soil.</title>
        <authorList>
            <person name="Strakova D."/>
            <person name="Galisteo C."/>
            <person name="Sanchez-Porro C."/>
            <person name="Ventosa A."/>
        </authorList>
    </citation>
    <scope>NUCLEOTIDE SEQUENCE [LARGE SCALE GENOMIC DNA]</scope>
    <source>
        <strain evidence="6 7">S1CR25-12</strain>
    </source>
</reference>
<dbReference type="EC" id="4.1.1.36" evidence="3"/>
<comment type="cofactor">
    <cofactor evidence="3">
        <name>Mg(2+)</name>
        <dbReference type="ChEBI" id="CHEBI:18420"/>
    </cofactor>
</comment>
<dbReference type="SUPFAM" id="SSF52507">
    <property type="entry name" value="Homo-oligomeric flavin-containing Cys decarboxylases, HFCD"/>
    <property type="match status" value="1"/>
</dbReference>
<dbReference type="PANTHER" id="PTHR14359:SF6">
    <property type="entry name" value="PHOSPHOPANTOTHENOYLCYSTEINE DECARBOXYLASE"/>
    <property type="match status" value="1"/>
</dbReference>
<feature type="domain" description="Flavoprotein" evidence="4">
    <location>
        <begin position="6"/>
        <end position="170"/>
    </location>
</feature>
<dbReference type="InterPro" id="IPR036551">
    <property type="entry name" value="Flavin_trans-like"/>
</dbReference>
<comment type="pathway">
    <text evidence="3">Cofactor biosynthesis; coenzyme A biosynthesis.</text>
</comment>
<keyword evidence="3 6" id="KW-0436">Ligase</keyword>
<evidence type="ECO:0000313" key="7">
    <source>
        <dbReference type="Proteomes" id="UP001259659"/>
    </source>
</evidence>
<dbReference type="RefSeq" id="WP_310917863.1">
    <property type="nucleotide sequence ID" value="NZ_JAMQON010000001.1"/>
</dbReference>
<dbReference type="Gene3D" id="3.40.50.10300">
    <property type="entry name" value="CoaB-like"/>
    <property type="match status" value="1"/>
</dbReference>
<feature type="region of interest" description="Phosphopantothenate--cysteine ligase" evidence="3">
    <location>
        <begin position="184"/>
        <end position="392"/>
    </location>
</feature>
<dbReference type="EC" id="6.3.2.5" evidence="3"/>
<protein>
    <recommendedName>
        <fullName evidence="3">Coenzyme A biosynthesis bifunctional protein CoaBC</fullName>
    </recommendedName>
    <alternativeName>
        <fullName evidence="3">DNA/pantothenate metabolism flavoprotein</fullName>
    </alternativeName>
    <alternativeName>
        <fullName evidence="3">Phosphopantothenoylcysteine synthetase/decarboxylase</fullName>
        <shortName evidence="3">PPCS-PPCDC</shortName>
    </alternativeName>
    <domain>
        <recommendedName>
            <fullName evidence="3">Phosphopantothenoylcysteine decarboxylase</fullName>
            <shortName evidence="3">PPC decarboxylase</shortName>
            <shortName evidence="3">PPC-DC</shortName>
            <ecNumber evidence="3">4.1.1.36</ecNumber>
        </recommendedName>
        <alternativeName>
            <fullName evidence="3">CoaC</fullName>
        </alternativeName>
    </domain>
    <domain>
        <recommendedName>
            <fullName evidence="3">Phosphopantothenate--cysteine ligase</fullName>
            <ecNumber evidence="3">6.3.2.5</ecNumber>
        </recommendedName>
        <alternativeName>
            <fullName evidence="3">CoaB</fullName>
        </alternativeName>
        <alternativeName>
            <fullName evidence="3">Phosphopantothenoylcysteine synthetase</fullName>
            <shortName evidence="3">PPC synthetase</shortName>
            <shortName evidence="3">PPC-S</shortName>
        </alternativeName>
    </domain>
</protein>
<dbReference type="InterPro" id="IPR007085">
    <property type="entry name" value="DNA/pantothenate-metab_flavo_C"/>
</dbReference>
<keyword evidence="3" id="KW-0285">Flavoprotein</keyword>
<dbReference type="NCBIfam" id="TIGR00521">
    <property type="entry name" value="coaBC_dfp"/>
    <property type="match status" value="1"/>
</dbReference>
<comment type="function">
    <text evidence="3">Catalyzes two sequential steps in the biosynthesis of coenzyme A. In the first step cysteine is conjugated to 4'-phosphopantothenate to form 4-phosphopantothenoylcysteine. In the second step the latter compound is decarboxylated to form 4'-phosphopantotheine.</text>
</comment>
<organism evidence="6 7">
    <name type="scientific">Haloarcula saliterrae</name>
    <dbReference type="NCBI Taxonomy" id="2950534"/>
    <lineage>
        <taxon>Archaea</taxon>
        <taxon>Methanobacteriati</taxon>
        <taxon>Methanobacteriota</taxon>
        <taxon>Stenosarchaea group</taxon>
        <taxon>Halobacteria</taxon>
        <taxon>Halobacteriales</taxon>
        <taxon>Haloarculaceae</taxon>
        <taxon>Haloarcula</taxon>
    </lineage>
</organism>
<dbReference type="Proteomes" id="UP001259659">
    <property type="component" value="Unassembled WGS sequence"/>
</dbReference>
<feature type="binding site" evidence="3">
    <location>
        <position position="278"/>
    </location>
    <ligand>
        <name>CTP</name>
        <dbReference type="ChEBI" id="CHEBI:37563"/>
    </ligand>
</feature>
<feature type="binding site" evidence="3">
    <location>
        <position position="312"/>
    </location>
    <ligand>
        <name>CTP</name>
        <dbReference type="ChEBI" id="CHEBI:37563"/>
    </ligand>
</feature>
<comment type="caution">
    <text evidence="6">The sequence shown here is derived from an EMBL/GenBank/DDBJ whole genome shotgun (WGS) entry which is preliminary data.</text>
</comment>
<comment type="caution">
    <text evidence="3">Lacks conserved residue(s) required for the propagation of feature annotation.</text>
</comment>
<feature type="domain" description="DNA/pantothenate metabolism flavoprotein C-terminal" evidence="5">
    <location>
        <begin position="180"/>
        <end position="372"/>
    </location>
</feature>
<keyword evidence="7" id="KW-1185">Reference proteome</keyword>
<dbReference type="PANTHER" id="PTHR14359">
    <property type="entry name" value="HOMO-OLIGOMERIC FLAVIN CONTAINING CYS DECARBOXYLASE FAMILY"/>
    <property type="match status" value="1"/>
</dbReference>
<feature type="region of interest" description="Phosphopantothenoylcysteine decarboxylase" evidence="3">
    <location>
        <begin position="1"/>
        <end position="183"/>
    </location>
</feature>
<comment type="cofactor">
    <cofactor evidence="3">
        <name>FMN</name>
        <dbReference type="ChEBI" id="CHEBI:58210"/>
    </cofactor>
    <text evidence="3">Binds 1 FMN per subunit.</text>
</comment>
<feature type="binding site" evidence="3">
    <location>
        <position position="269"/>
    </location>
    <ligand>
        <name>CTP</name>
        <dbReference type="ChEBI" id="CHEBI:37563"/>
    </ligand>
</feature>
<comment type="similarity">
    <text evidence="3">In the C-terminal section; belongs to the PPC synthetase family.</text>
</comment>
<keyword evidence="3" id="KW-0479">Metal-binding</keyword>
<dbReference type="Pfam" id="PF04127">
    <property type="entry name" value="DFP"/>
    <property type="match status" value="1"/>
</dbReference>
<name>A0ABU2F7Q8_9EURY</name>
<comment type="catalytic activity">
    <reaction evidence="3">
        <text>N-[(R)-4-phosphopantothenoyl]-L-cysteine + H(+) = (R)-4'-phosphopantetheine + CO2</text>
        <dbReference type="Rhea" id="RHEA:16793"/>
        <dbReference type="ChEBI" id="CHEBI:15378"/>
        <dbReference type="ChEBI" id="CHEBI:16526"/>
        <dbReference type="ChEBI" id="CHEBI:59458"/>
        <dbReference type="ChEBI" id="CHEBI:61723"/>
        <dbReference type="EC" id="4.1.1.36"/>
    </reaction>
</comment>